<sequence length="163" mass="18102">VAMMPRTSAMRKRAPATAGLLVVVAFGMISPTQPSVGFVLANRSSAPRAPRVQIQASTQASGDAIDSKPFPDWFPFASMLNDWLKDMVDAASQPPRRSVTLSEYEAMNDEIADMRVRLQSARDRERRAEAAMEELEALMEKERQEIEEEIASLTRKTRGTTTT</sequence>
<feature type="non-terminal residue" evidence="2">
    <location>
        <position position="163"/>
    </location>
</feature>
<accession>A0A812VML3</accession>
<dbReference type="AlphaFoldDB" id="A0A812VML3"/>
<name>A0A812VML3_SYMPI</name>
<gene>
    <name evidence="2" type="primary">PAPL</name>
    <name evidence="2" type="ORF">SPIL2461_LOCUS16888</name>
</gene>
<dbReference type="EMBL" id="CAJNIZ010042807">
    <property type="protein sequence ID" value="CAE7638746.1"/>
    <property type="molecule type" value="Genomic_DNA"/>
</dbReference>
<keyword evidence="1" id="KW-0175">Coiled coil</keyword>
<evidence type="ECO:0000313" key="2">
    <source>
        <dbReference type="EMBL" id="CAE7638746.1"/>
    </source>
</evidence>
<evidence type="ECO:0000256" key="1">
    <source>
        <dbReference type="SAM" id="Coils"/>
    </source>
</evidence>
<organism evidence="2 3">
    <name type="scientific">Symbiodinium pilosum</name>
    <name type="common">Dinoflagellate</name>
    <dbReference type="NCBI Taxonomy" id="2952"/>
    <lineage>
        <taxon>Eukaryota</taxon>
        <taxon>Sar</taxon>
        <taxon>Alveolata</taxon>
        <taxon>Dinophyceae</taxon>
        <taxon>Suessiales</taxon>
        <taxon>Symbiodiniaceae</taxon>
        <taxon>Symbiodinium</taxon>
    </lineage>
</organism>
<reference evidence="2" key="1">
    <citation type="submission" date="2021-02" db="EMBL/GenBank/DDBJ databases">
        <authorList>
            <person name="Dougan E. K."/>
            <person name="Rhodes N."/>
            <person name="Thang M."/>
            <person name="Chan C."/>
        </authorList>
    </citation>
    <scope>NUCLEOTIDE SEQUENCE</scope>
</reference>
<dbReference type="OrthoDB" id="10599212at2759"/>
<keyword evidence="3" id="KW-1185">Reference proteome</keyword>
<proteinExistence type="predicted"/>
<evidence type="ECO:0000313" key="3">
    <source>
        <dbReference type="Proteomes" id="UP000649617"/>
    </source>
</evidence>
<feature type="coiled-coil region" evidence="1">
    <location>
        <begin position="104"/>
        <end position="156"/>
    </location>
</feature>
<protein>
    <submittedName>
        <fullName evidence="2">PAPL protein</fullName>
    </submittedName>
</protein>
<dbReference type="Proteomes" id="UP000649617">
    <property type="component" value="Unassembled WGS sequence"/>
</dbReference>
<comment type="caution">
    <text evidence="2">The sequence shown here is derived from an EMBL/GenBank/DDBJ whole genome shotgun (WGS) entry which is preliminary data.</text>
</comment>